<dbReference type="CDD" id="cd00093">
    <property type="entry name" value="HTH_XRE"/>
    <property type="match status" value="1"/>
</dbReference>
<comment type="caution">
    <text evidence="3">The sequence shown here is derived from an EMBL/GenBank/DDBJ whole genome shotgun (WGS) entry which is preliminary data.</text>
</comment>
<evidence type="ECO:0000256" key="1">
    <source>
        <dbReference type="ARBA" id="ARBA00023125"/>
    </source>
</evidence>
<name>A0ABW4G1J0_9ACTN</name>
<reference evidence="4" key="1">
    <citation type="journal article" date="2019" name="Int. J. Syst. Evol. Microbiol.">
        <title>The Global Catalogue of Microorganisms (GCM) 10K type strain sequencing project: providing services to taxonomists for standard genome sequencing and annotation.</title>
        <authorList>
            <consortium name="The Broad Institute Genomics Platform"/>
            <consortium name="The Broad Institute Genome Sequencing Center for Infectious Disease"/>
            <person name="Wu L."/>
            <person name="Ma J."/>
        </authorList>
    </citation>
    <scope>NUCLEOTIDE SEQUENCE [LARGE SCALE GENOMIC DNA]</scope>
    <source>
        <strain evidence="4">CGMCC 1.15399</strain>
    </source>
</reference>
<organism evidence="3 4">
    <name type="scientific">Nonomuraea guangzhouensis</name>
    <dbReference type="NCBI Taxonomy" id="1291555"/>
    <lineage>
        <taxon>Bacteria</taxon>
        <taxon>Bacillati</taxon>
        <taxon>Actinomycetota</taxon>
        <taxon>Actinomycetes</taxon>
        <taxon>Streptosporangiales</taxon>
        <taxon>Streptosporangiaceae</taxon>
        <taxon>Nonomuraea</taxon>
    </lineage>
</organism>
<protein>
    <submittedName>
        <fullName evidence="3">Helix-turn-helix domain-containing protein</fullName>
    </submittedName>
</protein>
<keyword evidence="1" id="KW-0238">DNA-binding</keyword>
<dbReference type="SMART" id="SM00530">
    <property type="entry name" value="HTH_XRE"/>
    <property type="match status" value="1"/>
</dbReference>
<dbReference type="PANTHER" id="PTHR46797:SF1">
    <property type="entry name" value="METHYLPHOSPHONATE SYNTHASE"/>
    <property type="match status" value="1"/>
</dbReference>
<dbReference type="InterPro" id="IPR050807">
    <property type="entry name" value="TransReg_Diox_bact_type"/>
</dbReference>
<gene>
    <name evidence="3" type="ORF">ACFSJ0_04260</name>
</gene>
<dbReference type="PROSITE" id="PS50943">
    <property type="entry name" value="HTH_CROC1"/>
    <property type="match status" value="1"/>
</dbReference>
<evidence type="ECO:0000259" key="2">
    <source>
        <dbReference type="PROSITE" id="PS50943"/>
    </source>
</evidence>
<sequence>MDAQHEIGRRVARQRRRRGLSQQAVAGLIGRSESWLSQVERGVRRVDSHSVLVELAHVLRVSVAELTDVAHQAGESRYEAGEAIRAAMLRYDVLSPRSSQAESLRWMRTELHRVNGCISQFGTTRRAGGCRG</sequence>
<accession>A0ABW4G1J0</accession>
<dbReference type="InterPro" id="IPR001387">
    <property type="entry name" value="Cro/C1-type_HTH"/>
</dbReference>
<evidence type="ECO:0000313" key="3">
    <source>
        <dbReference type="EMBL" id="MFD1536235.1"/>
    </source>
</evidence>
<dbReference type="RefSeq" id="WP_219533704.1">
    <property type="nucleotide sequence ID" value="NZ_JAHKRM010000019.1"/>
</dbReference>
<dbReference type="Pfam" id="PF13560">
    <property type="entry name" value="HTH_31"/>
    <property type="match status" value="1"/>
</dbReference>
<proteinExistence type="predicted"/>
<feature type="domain" description="HTH cro/C1-type" evidence="2">
    <location>
        <begin position="11"/>
        <end position="66"/>
    </location>
</feature>
<dbReference type="PANTHER" id="PTHR46797">
    <property type="entry name" value="HTH-TYPE TRANSCRIPTIONAL REGULATOR"/>
    <property type="match status" value="1"/>
</dbReference>
<dbReference type="EMBL" id="JBHUCM010000005">
    <property type="protein sequence ID" value="MFD1536235.1"/>
    <property type="molecule type" value="Genomic_DNA"/>
</dbReference>
<evidence type="ECO:0000313" key="4">
    <source>
        <dbReference type="Proteomes" id="UP001597097"/>
    </source>
</evidence>
<keyword evidence="4" id="KW-1185">Reference proteome</keyword>
<dbReference type="Proteomes" id="UP001597097">
    <property type="component" value="Unassembled WGS sequence"/>
</dbReference>